<dbReference type="EMBL" id="GL377306">
    <property type="protein sequence ID" value="EFI97082.1"/>
    <property type="molecule type" value="Genomic_DNA"/>
</dbReference>
<evidence type="ECO:0000256" key="1">
    <source>
        <dbReference type="SAM" id="MobiDB-lite"/>
    </source>
</evidence>
<accession>D8Q657</accession>
<dbReference type="VEuPathDB" id="FungiDB:SCHCODRAFT_02277349"/>
<sequence length="644" mass="72008">MPLTQTWNSSDSASNRPQARSPAHDIQSLHDALSVIEQQTLDEFSRSTPQNSARIKSVRRLLRSRTLHVVLSSPPELPSELFCRSTSGRAILMALMAVKFLRFSTVDKLSHELWPFDDTVWTHLLHWVDYIIPADDVPRAVLLLPSADARHRVLAFLGVFESVLTLPKEAAQTYFLSGANSALNTLVALWAHWPELVSSQKMEPEAALWCPRVFRALWDIFDSQVAEDVIVPQILRVSGGSARGVFRTCAAILRALSSAGDVAHRGAELGHQATFIGTILNHYDAGPQAVPSSFVATAVRVLGHQIAVAPEDHDVWALVLGMLFVLCYRSDHAMMLAMRQGIFHLLVRIRVLCTHCCSGPPPRPLDQTCSGGITGALMTFMRGSLWSRRAVVDFRDAYDKYATRMLGITLREDEELVRTTAESRYKLLLDAEEEWPSIAKCCNTKLCQRAHWKSELHRSDCERNLEGSRSTYLKAQLRPLLTVAKDSTSHILRAKDVHFLVVIARAYVEANYQRIMTRLARLGAGDTTSVTVDVPLFCNPMRPKDFEIVAYTTSCASDLCPYPSVVAQVIYEQSDGMHDRFVSLIPRGAPWRYRKDVFLPITATFYAGGASRWSQQAARVDGRSACYFGGKKGRKMNDVALYTY</sequence>
<dbReference type="InParanoid" id="D8Q657"/>
<organism evidence="3">
    <name type="scientific">Schizophyllum commune (strain H4-8 / FGSC 9210)</name>
    <name type="common">Split gill fungus</name>
    <dbReference type="NCBI Taxonomy" id="578458"/>
    <lineage>
        <taxon>Eukaryota</taxon>
        <taxon>Fungi</taxon>
        <taxon>Dikarya</taxon>
        <taxon>Basidiomycota</taxon>
        <taxon>Agaricomycotina</taxon>
        <taxon>Agaricomycetes</taxon>
        <taxon>Agaricomycetidae</taxon>
        <taxon>Agaricales</taxon>
        <taxon>Schizophyllaceae</taxon>
        <taxon>Schizophyllum</taxon>
    </lineage>
</organism>
<feature type="compositionally biased region" description="Polar residues" evidence="1">
    <location>
        <begin position="1"/>
        <end position="18"/>
    </location>
</feature>
<reference evidence="2 3" key="1">
    <citation type="journal article" date="2010" name="Nat. Biotechnol.">
        <title>Genome sequence of the model mushroom Schizophyllum commune.</title>
        <authorList>
            <person name="Ohm R.A."/>
            <person name="de Jong J.F."/>
            <person name="Lugones L.G."/>
            <person name="Aerts A."/>
            <person name="Kothe E."/>
            <person name="Stajich J.E."/>
            <person name="de Vries R.P."/>
            <person name="Record E."/>
            <person name="Levasseur A."/>
            <person name="Baker S.E."/>
            <person name="Bartholomew K.A."/>
            <person name="Coutinho P.M."/>
            <person name="Erdmann S."/>
            <person name="Fowler T.J."/>
            <person name="Gathman A.C."/>
            <person name="Lombard V."/>
            <person name="Henrissat B."/>
            <person name="Knabe N."/>
            <person name="Kuees U."/>
            <person name="Lilly W.W."/>
            <person name="Lindquist E."/>
            <person name="Lucas S."/>
            <person name="Magnuson J.K."/>
            <person name="Piumi F."/>
            <person name="Raudaskoski M."/>
            <person name="Salamov A."/>
            <person name="Schmutz J."/>
            <person name="Schwarze F.W.M.R."/>
            <person name="vanKuyk P.A."/>
            <person name="Horton J.S."/>
            <person name="Grigoriev I.V."/>
            <person name="Woesten H.A.B."/>
        </authorList>
    </citation>
    <scope>NUCLEOTIDE SEQUENCE [LARGE SCALE GENOMIC DNA]</scope>
    <source>
        <strain evidence="3">H4-8 / FGSC 9210</strain>
    </source>
</reference>
<dbReference type="HOGENOM" id="CLU_437520_0_0_1"/>
<feature type="region of interest" description="Disordered" evidence="1">
    <location>
        <begin position="1"/>
        <end position="24"/>
    </location>
</feature>
<proteinExistence type="predicted"/>
<protein>
    <recommendedName>
        <fullName evidence="4">MYND-type domain-containing protein</fullName>
    </recommendedName>
</protein>
<gene>
    <name evidence="2" type="ORF">SCHCODRAFT_235177</name>
</gene>
<dbReference type="Proteomes" id="UP000007431">
    <property type="component" value="Unassembled WGS sequence"/>
</dbReference>
<keyword evidence="3" id="KW-1185">Reference proteome</keyword>
<evidence type="ECO:0000313" key="3">
    <source>
        <dbReference type="Proteomes" id="UP000007431"/>
    </source>
</evidence>
<dbReference type="AlphaFoldDB" id="D8Q657"/>
<evidence type="ECO:0000313" key="2">
    <source>
        <dbReference type="EMBL" id="EFI97082.1"/>
    </source>
</evidence>
<name>D8Q657_SCHCM</name>
<evidence type="ECO:0008006" key="4">
    <source>
        <dbReference type="Google" id="ProtNLM"/>
    </source>
</evidence>